<dbReference type="EMBL" id="JAINUG010000002">
    <property type="protein sequence ID" value="KAJ8418454.1"/>
    <property type="molecule type" value="Genomic_DNA"/>
</dbReference>
<evidence type="ECO:0000313" key="3">
    <source>
        <dbReference type="Proteomes" id="UP001221898"/>
    </source>
</evidence>
<reference evidence="2" key="1">
    <citation type="journal article" date="2023" name="Science">
        <title>Genome structures resolve the early diversification of teleost fishes.</title>
        <authorList>
            <person name="Parey E."/>
            <person name="Louis A."/>
            <person name="Montfort J."/>
            <person name="Bouchez O."/>
            <person name="Roques C."/>
            <person name="Iampietro C."/>
            <person name="Lluch J."/>
            <person name="Castinel A."/>
            <person name="Donnadieu C."/>
            <person name="Desvignes T."/>
            <person name="Floi Bucao C."/>
            <person name="Jouanno E."/>
            <person name="Wen M."/>
            <person name="Mejri S."/>
            <person name="Dirks R."/>
            <person name="Jansen H."/>
            <person name="Henkel C."/>
            <person name="Chen W.J."/>
            <person name="Zahm M."/>
            <person name="Cabau C."/>
            <person name="Klopp C."/>
            <person name="Thompson A.W."/>
            <person name="Robinson-Rechavi M."/>
            <person name="Braasch I."/>
            <person name="Lecointre G."/>
            <person name="Bobe J."/>
            <person name="Postlethwait J.H."/>
            <person name="Berthelot C."/>
            <person name="Roest Crollius H."/>
            <person name="Guiguen Y."/>
        </authorList>
    </citation>
    <scope>NUCLEOTIDE SEQUENCE</scope>
    <source>
        <strain evidence="2">NC1722</strain>
    </source>
</reference>
<protein>
    <submittedName>
        <fullName evidence="2">Uncharacterized protein</fullName>
    </submittedName>
</protein>
<organism evidence="2 3">
    <name type="scientific">Aldrovandia affinis</name>
    <dbReference type="NCBI Taxonomy" id="143900"/>
    <lineage>
        <taxon>Eukaryota</taxon>
        <taxon>Metazoa</taxon>
        <taxon>Chordata</taxon>
        <taxon>Craniata</taxon>
        <taxon>Vertebrata</taxon>
        <taxon>Euteleostomi</taxon>
        <taxon>Actinopterygii</taxon>
        <taxon>Neopterygii</taxon>
        <taxon>Teleostei</taxon>
        <taxon>Notacanthiformes</taxon>
        <taxon>Halosauridae</taxon>
        <taxon>Aldrovandia</taxon>
    </lineage>
</organism>
<dbReference type="Proteomes" id="UP001221898">
    <property type="component" value="Unassembled WGS sequence"/>
</dbReference>
<keyword evidence="3" id="KW-1185">Reference proteome</keyword>
<dbReference type="AlphaFoldDB" id="A0AAD7X496"/>
<evidence type="ECO:0000313" key="2">
    <source>
        <dbReference type="EMBL" id="KAJ8418454.1"/>
    </source>
</evidence>
<feature type="compositionally biased region" description="Basic and acidic residues" evidence="1">
    <location>
        <begin position="1"/>
        <end position="15"/>
    </location>
</feature>
<name>A0AAD7X496_9TELE</name>
<comment type="caution">
    <text evidence="2">The sequence shown here is derived from an EMBL/GenBank/DDBJ whole genome shotgun (WGS) entry which is preliminary data.</text>
</comment>
<accession>A0AAD7X496</accession>
<evidence type="ECO:0000256" key="1">
    <source>
        <dbReference type="SAM" id="MobiDB-lite"/>
    </source>
</evidence>
<feature type="region of interest" description="Disordered" evidence="1">
    <location>
        <begin position="1"/>
        <end position="78"/>
    </location>
</feature>
<gene>
    <name evidence="2" type="ORF">AAFF_G00141630</name>
</gene>
<proteinExistence type="predicted"/>
<sequence length="87" mass="9330">MRGVELRARMRREARGSLWHVSRRSGPSEPGDTSLTICLMGPGRHGNSRGGHVSSRLTTRKSPIATSPGSGEDSPVPARRLRLAVAS</sequence>
<feature type="compositionally biased region" description="Polar residues" evidence="1">
    <location>
        <begin position="55"/>
        <end position="69"/>
    </location>
</feature>